<dbReference type="InterPro" id="IPR001940">
    <property type="entry name" value="Peptidase_S1C"/>
</dbReference>
<accession>A0A934KE16</accession>
<evidence type="ECO:0000256" key="5">
    <source>
        <dbReference type="SAM" id="MobiDB-lite"/>
    </source>
</evidence>
<proteinExistence type="predicted"/>
<dbReference type="InterPro" id="IPR009003">
    <property type="entry name" value="Peptidase_S1_PA"/>
</dbReference>
<comment type="caution">
    <text evidence="7">The sequence shown here is derived from an EMBL/GenBank/DDBJ whole genome shotgun (WGS) entry which is preliminary data.</text>
</comment>
<dbReference type="RefSeq" id="WP_338175969.1">
    <property type="nucleotide sequence ID" value="NZ_JAEKNQ010000003.1"/>
</dbReference>
<keyword evidence="4 6" id="KW-0472">Membrane</keyword>
<feature type="transmembrane region" description="Helical" evidence="6">
    <location>
        <begin position="78"/>
        <end position="99"/>
    </location>
</feature>
<evidence type="ECO:0000256" key="4">
    <source>
        <dbReference type="ARBA" id="ARBA00023136"/>
    </source>
</evidence>
<dbReference type="NCBIfam" id="NF033740">
    <property type="entry name" value="MarP_fam_protase"/>
    <property type="match status" value="1"/>
</dbReference>
<dbReference type="SUPFAM" id="SSF50494">
    <property type="entry name" value="Trypsin-like serine proteases"/>
    <property type="match status" value="1"/>
</dbReference>
<dbReference type="GO" id="GO:0016020">
    <property type="term" value="C:membrane"/>
    <property type="evidence" value="ECO:0007669"/>
    <property type="project" value="UniProtKB-SubCell"/>
</dbReference>
<evidence type="ECO:0000256" key="2">
    <source>
        <dbReference type="ARBA" id="ARBA00022692"/>
    </source>
</evidence>
<dbReference type="PRINTS" id="PR00834">
    <property type="entry name" value="PROTEASES2C"/>
</dbReference>
<dbReference type="Proteomes" id="UP000620075">
    <property type="component" value="Unassembled WGS sequence"/>
</dbReference>
<dbReference type="PANTHER" id="PTHR43019:SF23">
    <property type="entry name" value="PROTEASE DO-LIKE 5, CHLOROPLASTIC"/>
    <property type="match status" value="1"/>
</dbReference>
<sequence>MSRRFFPSERTTQKPRPITPRRATTKAPPSAAPAPIHSPNRNTPPLWAPGTVPGINLVDIVIAIAVLLGALHGYRRGLWLSVAQYAGLVIGVIIGAALAPDAIRKLSVPPGGAAALAAILIMLAGGSLGYTFGSLIGGPLRKRLIRAGRPGRAELAGGALFSALMMLLTAWFLGISFSRGPNPGVARLVQSSSVVGTMTSILPPPPGLLTGVQQTISAAPFPTTFSASEPGVAKLELPANADTPAVRTAARSVWRVEGHGCGGIVTGSSYPVARGYLITNAHVIVGTSGTTLVQGSSGLTVSATVVLVDPSRDVAILRAPAVSAAGLETGSAQPGTQGAVVGYPGGGAEDVEPAVVNQQQAADGRDIYGQGAVRRNIVILQSLVRPGNSGGPLVDLNGRVLGLVFAASSSHPGQAYALTNEEVADDVRLGTSRASRVDASVYDCAV</sequence>
<feature type="compositionally biased region" description="Low complexity" evidence="5">
    <location>
        <begin position="14"/>
        <end position="39"/>
    </location>
</feature>
<dbReference type="Gene3D" id="2.40.10.10">
    <property type="entry name" value="Trypsin-like serine proteases"/>
    <property type="match status" value="2"/>
</dbReference>
<dbReference type="GO" id="GO:0004252">
    <property type="term" value="F:serine-type endopeptidase activity"/>
    <property type="evidence" value="ECO:0007669"/>
    <property type="project" value="InterPro"/>
</dbReference>
<reference evidence="7 8" key="1">
    <citation type="submission" date="2020-10" db="EMBL/GenBank/DDBJ databases">
        <title>Ca. Dormibacterota MAGs.</title>
        <authorList>
            <person name="Montgomery K."/>
        </authorList>
    </citation>
    <scope>NUCLEOTIDE SEQUENCE [LARGE SCALE GENOMIC DNA]</scope>
    <source>
        <strain evidence="7">SC8811_S16_3</strain>
    </source>
</reference>
<evidence type="ECO:0000256" key="3">
    <source>
        <dbReference type="ARBA" id="ARBA00022989"/>
    </source>
</evidence>
<dbReference type="InterPro" id="IPR003825">
    <property type="entry name" value="Colicin-V_CvpA"/>
</dbReference>
<protein>
    <submittedName>
        <fullName evidence="7">MarP family serine protease</fullName>
    </submittedName>
</protein>
<evidence type="ECO:0000313" key="8">
    <source>
        <dbReference type="Proteomes" id="UP000620075"/>
    </source>
</evidence>
<dbReference type="InterPro" id="IPR043504">
    <property type="entry name" value="Peptidase_S1_PA_chymotrypsin"/>
</dbReference>
<evidence type="ECO:0000256" key="1">
    <source>
        <dbReference type="ARBA" id="ARBA00004141"/>
    </source>
</evidence>
<keyword evidence="3 6" id="KW-1133">Transmembrane helix</keyword>
<comment type="subcellular location">
    <subcellularLocation>
        <location evidence="1">Membrane</location>
        <topology evidence="1">Multi-pass membrane protein</topology>
    </subcellularLocation>
</comment>
<feature type="region of interest" description="Disordered" evidence="5">
    <location>
        <begin position="1"/>
        <end position="45"/>
    </location>
</feature>
<dbReference type="GO" id="GO:0009403">
    <property type="term" value="P:toxin biosynthetic process"/>
    <property type="evidence" value="ECO:0007669"/>
    <property type="project" value="InterPro"/>
</dbReference>
<name>A0A934KE16_9BACT</name>
<feature type="transmembrane region" description="Helical" evidence="6">
    <location>
        <begin position="153"/>
        <end position="173"/>
    </location>
</feature>
<dbReference type="InterPro" id="IPR047680">
    <property type="entry name" value="MarP-like"/>
</dbReference>
<dbReference type="EMBL" id="JAEKNQ010000003">
    <property type="protein sequence ID" value="MBJ7601621.1"/>
    <property type="molecule type" value="Genomic_DNA"/>
</dbReference>
<gene>
    <name evidence="7" type="ORF">JF888_00235</name>
</gene>
<organism evidence="7 8">
    <name type="scientific">Candidatus Dormiibacter inghamiae</name>
    <dbReference type="NCBI Taxonomy" id="3127013"/>
    <lineage>
        <taxon>Bacteria</taxon>
        <taxon>Bacillati</taxon>
        <taxon>Candidatus Dormiibacterota</taxon>
        <taxon>Candidatus Dormibacteria</taxon>
        <taxon>Candidatus Dormibacterales</taxon>
        <taxon>Candidatus Dormibacteraceae</taxon>
        <taxon>Candidatus Dormiibacter</taxon>
    </lineage>
</organism>
<dbReference type="Pfam" id="PF13365">
    <property type="entry name" value="Trypsin_2"/>
    <property type="match status" value="1"/>
</dbReference>
<evidence type="ECO:0000256" key="6">
    <source>
        <dbReference type="SAM" id="Phobius"/>
    </source>
</evidence>
<evidence type="ECO:0000313" key="7">
    <source>
        <dbReference type="EMBL" id="MBJ7601621.1"/>
    </source>
</evidence>
<keyword evidence="2 6" id="KW-0812">Transmembrane</keyword>
<dbReference type="GO" id="GO:0006508">
    <property type="term" value="P:proteolysis"/>
    <property type="evidence" value="ECO:0007669"/>
    <property type="project" value="UniProtKB-KW"/>
</dbReference>
<dbReference type="AlphaFoldDB" id="A0A934KE16"/>
<keyword evidence="7" id="KW-0645">Protease</keyword>
<feature type="transmembrane region" description="Helical" evidence="6">
    <location>
        <begin position="46"/>
        <end position="71"/>
    </location>
</feature>
<feature type="transmembrane region" description="Helical" evidence="6">
    <location>
        <begin position="111"/>
        <end position="132"/>
    </location>
</feature>
<dbReference type="Pfam" id="PF02674">
    <property type="entry name" value="Colicin_V"/>
    <property type="match status" value="1"/>
</dbReference>
<dbReference type="PANTHER" id="PTHR43019">
    <property type="entry name" value="SERINE ENDOPROTEASE DEGS"/>
    <property type="match status" value="1"/>
</dbReference>
<keyword evidence="7" id="KW-0378">Hydrolase</keyword>